<proteinExistence type="inferred from homology"/>
<dbReference type="GO" id="GO:0006596">
    <property type="term" value="P:polyamine biosynthetic process"/>
    <property type="evidence" value="ECO:0007669"/>
    <property type="project" value="UniProtKB-UniRule"/>
</dbReference>
<feature type="transmembrane region" description="Helical" evidence="5">
    <location>
        <begin position="182"/>
        <end position="198"/>
    </location>
</feature>
<feature type="transmembrane region" description="Helical" evidence="5">
    <location>
        <begin position="203"/>
        <end position="220"/>
    </location>
</feature>
<dbReference type="PANTHER" id="PTHR43317">
    <property type="entry name" value="THERMOSPERMINE SYNTHASE ACAULIS5"/>
    <property type="match status" value="1"/>
</dbReference>
<dbReference type="SUPFAM" id="SSF103473">
    <property type="entry name" value="MFS general substrate transporter"/>
    <property type="match status" value="1"/>
</dbReference>
<keyword evidence="5" id="KW-1133">Transmembrane helix</keyword>
<dbReference type="InterPro" id="IPR029063">
    <property type="entry name" value="SAM-dependent_MTases_sf"/>
</dbReference>
<dbReference type="InterPro" id="IPR030374">
    <property type="entry name" value="PABS"/>
</dbReference>
<dbReference type="AlphaFoldDB" id="A0A6J4SFD8"/>
<dbReference type="Pfam" id="PF01564">
    <property type="entry name" value="Spermine_synth"/>
    <property type="match status" value="1"/>
</dbReference>
<dbReference type="EMBL" id="CADCVQ010000063">
    <property type="protein sequence ID" value="CAA9491934.1"/>
    <property type="molecule type" value="Genomic_DNA"/>
</dbReference>
<feature type="active site" description="Proton acceptor" evidence="4">
    <location>
        <position position="365"/>
    </location>
</feature>
<evidence type="ECO:0000256" key="5">
    <source>
        <dbReference type="SAM" id="Phobius"/>
    </source>
</evidence>
<dbReference type="EC" id="2.5.1.16" evidence="7"/>
<comment type="similarity">
    <text evidence="1">Belongs to the spermidine/spermine synthase family.</text>
</comment>
<evidence type="ECO:0000256" key="1">
    <source>
        <dbReference type="ARBA" id="ARBA00007867"/>
    </source>
</evidence>
<organism evidence="7">
    <name type="scientific">uncultured Solirubrobacteraceae bacterium</name>
    <dbReference type="NCBI Taxonomy" id="1162706"/>
    <lineage>
        <taxon>Bacteria</taxon>
        <taxon>Bacillati</taxon>
        <taxon>Actinomycetota</taxon>
        <taxon>Thermoleophilia</taxon>
        <taxon>Solirubrobacterales</taxon>
        <taxon>Solirubrobacteraceae</taxon>
        <taxon>environmental samples</taxon>
    </lineage>
</organism>
<feature type="transmembrane region" description="Helical" evidence="5">
    <location>
        <begin position="111"/>
        <end position="132"/>
    </location>
</feature>
<sequence length="503" mass="53939">MRRLPEPPLSLIVFVVGVAILGAEIAAARLLAPYFGASTIVWANTIGIVLVALSVGYWYGGRLADRNPTRDGLYRIVLLSGLLLAAVPFVADPFLGVAIDALDSISAGAFVGSLLGVTVLVATPVLVSGAVAPYALRLAVADVAQAGTISGRLYAISTVGSLLGTFSSALLFIPLIGTRRTFIVFGLALVLIAVYGLAKRRLLLAPALLAVLLVLPLGTVKGETEAGARVIHETDTEYQYARVVQDADGTRTLELNEGQAVHSLRRPDSYLSDNVWDEYMIVPFAAQDRPPRRIAILGNAAGTTARAYGHFFPQTQIDGVEIDGELSDIGRRFFDMRAPGLRTHTADARPYLRRTKQRYDAIFVDAYRQPYIPFYLATKEFFELARDRLRPGGVVVVNAGHPEGSEDLEQVLGATLAAVFPTVLRDPSQPVNTLLLGTMGDASAQRLRRNAATLPAELQPLALEAAGRVEPRLPGGRVYTDDVAPVEWLIDSSIVSFAAGEDG</sequence>
<evidence type="ECO:0000256" key="4">
    <source>
        <dbReference type="PROSITE-ProRule" id="PRU00354"/>
    </source>
</evidence>
<dbReference type="PANTHER" id="PTHR43317:SF1">
    <property type="entry name" value="THERMOSPERMINE SYNTHASE ACAULIS5"/>
    <property type="match status" value="1"/>
</dbReference>
<evidence type="ECO:0000256" key="2">
    <source>
        <dbReference type="ARBA" id="ARBA00022679"/>
    </source>
</evidence>
<keyword evidence="5" id="KW-0812">Transmembrane</keyword>
<feature type="transmembrane region" description="Helical" evidence="5">
    <location>
        <begin position="153"/>
        <end position="176"/>
    </location>
</feature>
<keyword evidence="3 4" id="KW-0620">Polyamine biosynthesis</keyword>
<evidence type="ECO:0000256" key="3">
    <source>
        <dbReference type="ARBA" id="ARBA00023115"/>
    </source>
</evidence>
<reference evidence="7" key="1">
    <citation type="submission" date="2020-02" db="EMBL/GenBank/DDBJ databases">
        <authorList>
            <person name="Meier V. D."/>
        </authorList>
    </citation>
    <scope>NUCLEOTIDE SEQUENCE</scope>
    <source>
        <strain evidence="7">AVDCRST_MAG67</strain>
    </source>
</reference>
<keyword evidence="2 4" id="KW-0808">Transferase</keyword>
<dbReference type="NCBIfam" id="NF037959">
    <property type="entry name" value="MFS_SpdSyn"/>
    <property type="match status" value="1"/>
</dbReference>
<dbReference type="InterPro" id="IPR036259">
    <property type="entry name" value="MFS_trans_sf"/>
</dbReference>
<dbReference type="SUPFAM" id="SSF53335">
    <property type="entry name" value="S-adenosyl-L-methionine-dependent methyltransferases"/>
    <property type="match status" value="1"/>
</dbReference>
<dbReference type="Gene3D" id="3.40.50.150">
    <property type="entry name" value="Vaccinia Virus protein VP39"/>
    <property type="match status" value="1"/>
</dbReference>
<dbReference type="GO" id="GO:0004766">
    <property type="term" value="F:spermidine synthase activity"/>
    <property type="evidence" value="ECO:0007669"/>
    <property type="project" value="UniProtKB-EC"/>
</dbReference>
<feature type="domain" description="PABS" evidence="6">
    <location>
        <begin position="207"/>
        <end position="446"/>
    </location>
</feature>
<keyword evidence="5" id="KW-0472">Membrane</keyword>
<dbReference type="PROSITE" id="PS51006">
    <property type="entry name" value="PABS_2"/>
    <property type="match status" value="1"/>
</dbReference>
<dbReference type="CDD" id="cd02440">
    <property type="entry name" value="AdoMet_MTases"/>
    <property type="match status" value="1"/>
</dbReference>
<feature type="transmembrane region" description="Helical" evidence="5">
    <location>
        <begin position="72"/>
        <end position="91"/>
    </location>
</feature>
<feature type="transmembrane region" description="Helical" evidence="5">
    <location>
        <begin position="41"/>
        <end position="60"/>
    </location>
</feature>
<accession>A0A6J4SFD8</accession>
<gene>
    <name evidence="7" type="ORF">AVDCRST_MAG67-1435</name>
</gene>
<evidence type="ECO:0000259" key="6">
    <source>
        <dbReference type="PROSITE" id="PS51006"/>
    </source>
</evidence>
<name>A0A6J4SFD8_9ACTN</name>
<protein>
    <submittedName>
        <fullName evidence="7">Spermidine synthase</fullName>
        <ecNumber evidence="7">2.5.1.16</ecNumber>
    </submittedName>
</protein>
<evidence type="ECO:0000313" key="7">
    <source>
        <dbReference type="EMBL" id="CAA9491934.1"/>
    </source>
</evidence>
<feature type="transmembrane region" description="Helical" evidence="5">
    <location>
        <begin position="12"/>
        <end position="35"/>
    </location>
</feature>